<dbReference type="Gene3D" id="4.10.400.10">
    <property type="entry name" value="Low-density Lipoprotein Receptor"/>
    <property type="match status" value="4"/>
</dbReference>
<evidence type="ECO:0000256" key="11">
    <source>
        <dbReference type="ARBA" id="ARBA00023224"/>
    </source>
</evidence>
<dbReference type="InterPro" id="IPR002172">
    <property type="entry name" value="LDrepeatLR_classA_rpt"/>
</dbReference>
<keyword evidence="14" id="KW-0732">Signal</keyword>
<dbReference type="Gene3D" id="1.20.1070.10">
    <property type="entry name" value="Rhodopsin 7-helix transmembrane proteins"/>
    <property type="match status" value="1"/>
</dbReference>
<dbReference type="PANTHER" id="PTHR24372">
    <property type="entry name" value="GLYCOPROTEIN HORMONE RECEPTOR"/>
    <property type="match status" value="1"/>
</dbReference>
<keyword evidence="7" id="KW-0297">G-protein coupled receptor</keyword>
<evidence type="ECO:0000313" key="17">
    <source>
        <dbReference type="EMBL" id="KAK3760850.1"/>
    </source>
</evidence>
<evidence type="ECO:0000256" key="13">
    <source>
        <dbReference type="SAM" id="Phobius"/>
    </source>
</evidence>
<dbReference type="EMBL" id="JAWDGP010004939">
    <property type="protein sequence ID" value="KAK3760850.1"/>
    <property type="molecule type" value="Genomic_DNA"/>
</dbReference>
<keyword evidence="9 12" id="KW-1015">Disulfide bond</keyword>
<reference evidence="17" key="1">
    <citation type="journal article" date="2023" name="G3 (Bethesda)">
        <title>A reference genome for the long-term kleptoplast-retaining sea slug Elysia crispata morphotype clarki.</title>
        <authorList>
            <person name="Eastman K.E."/>
            <person name="Pendleton A.L."/>
            <person name="Shaikh M.A."/>
            <person name="Suttiyut T."/>
            <person name="Ogas R."/>
            <person name="Tomko P."/>
            <person name="Gavelis G."/>
            <person name="Widhalm J.R."/>
            <person name="Wisecaver J.H."/>
        </authorList>
    </citation>
    <scope>NUCLEOTIDE SEQUENCE</scope>
    <source>
        <strain evidence="17">ECLA1</strain>
    </source>
</reference>
<evidence type="ECO:0000256" key="5">
    <source>
        <dbReference type="ARBA" id="ARBA00022737"/>
    </source>
</evidence>
<dbReference type="SMART" id="SM00034">
    <property type="entry name" value="CLECT"/>
    <property type="match status" value="1"/>
</dbReference>
<evidence type="ECO:0000313" key="18">
    <source>
        <dbReference type="Proteomes" id="UP001283361"/>
    </source>
</evidence>
<feature type="disulfide bond" evidence="12">
    <location>
        <begin position="553"/>
        <end position="571"/>
    </location>
</feature>
<evidence type="ECO:0000256" key="2">
    <source>
        <dbReference type="ARBA" id="ARBA00022475"/>
    </source>
</evidence>
<feature type="chain" id="PRO_5042205191" description="G-protein coupled receptors family 1 profile domain-containing protein" evidence="14">
    <location>
        <begin position="22"/>
        <end position="1406"/>
    </location>
</feature>
<comment type="subcellular location">
    <subcellularLocation>
        <location evidence="1">Cell membrane</location>
        <topology evidence="1">Multi-pass membrane protein</topology>
    </subcellularLocation>
</comment>
<evidence type="ECO:0008006" key="19">
    <source>
        <dbReference type="Google" id="ProtNLM"/>
    </source>
</evidence>
<dbReference type="SUPFAM" id="SSF52058">
    <property type="entry name" value="L domain-like"/>
    <property type="match status" value="1"/>
</dbReference>
<feature type="disulfide bond" evidence="12">
    <location>
        <begin position="546"/>
        <end position="558"/>
    </location>
</feature>
<feature type="transmembrane region" description="Helical" evidence="13">
    <location>
        <begin position="1118"/>
        <end position="1142"/>
    </location>
</feature>
<dbReference type="Gene3D" id="3.10.100.10">
    <property type="entry name" value="Mannose-Binding Protein A, subunit A"/>
    <property type="match status" value="1"/>
</dbReference>
<evidence type="ECO:0000256" key="7">
    <source>
        <dbReference type="ARBA" id="ARBA00023040"/>
    </source>
</evidence>
<gene>
    <name evidence="17" type="ORF">RRG08_034692</name>
</gene>
<feature type="signal peptide" evidence="14">
    <location>
        <begin position="1"/>
        <end position="21"/>
    </location>
</feature>
<evidence type="ECO:0000256" key="9">
    <source>
        <dbReference type="ARBA" id="ARBA00023157"/>
    </source>
</evidence>
<evidence type="ECO:0000256" key="1">
    <source>
        <dbReference type="ARBA" id="ARBA00004651"/>
    </source>
</evidence>
<dbReference type="InterPro" id="IPR001304">
    <property type="entry name" value="C-type_lectin-like"/>
</dbReference>
<dbReference type="SUPFAM" id="SSF57424">
    <property type="entry name" value="LDL receptor-like module"/>
    <property type="match status" value="4"/>
</dbReference>
<sequence length="1406" mass="159365">MKIQDFSLFFILIELALPSWTHLFCSETHSVVFITSKIPQDSTAFFAQRIFVKDLITEHLTRPDLNITLLVLDQPDQGEIVFKASFKNITRKYFTPEMLYKRPEEVFIAQSAADFFPLYYQSNMFSVVPLIVTIDVQLPLSFFLMGGEYPMPKQATQTDWYIFYRVFQIFTTGQQKFRSRRRFSKRRSRNSVDEIDAVWFKDIDIFQTSFEKIFEDICRVVKVKPDALGKAKHKISSLGCNISECAMSVEVTKFRECKFVMQFMQMRWMLVISANLYEQSASKDVWSSLRKAKETCSKDGMSLLTINSQKEASDFSQYLRALREDTYLKRFPFKSRFVRFTIGLARRKGSAGRRFSWVTGKTLSYSYWDFMEPRGGDRLGCVHWKINNSNWADSSWVAAGCWDTPGVIFCHDELPPGKERLHITQDLSTKFTSQDGPSKLGEIYVNQYSDNPILTSKSLAAASGFLQQKLQEYPYLQLKGFVHGERLNAFNESNKDLIAQLNRLFYPCDSDDSIHGVPFSQVCDGVKDCSSGADESLCQEIGYPGCAPGEFSCASHQCVPPEAECDLLQDCQDASDEKDCDLDCPHRLCAAGRCLPKSWFNDGQVDCSDGSDERTVNVEPCVFTCNRTQCVTREMLYDDVIQCRGPEGPLDKILGALDAYNCSGSDGNSYINNWAPKCVLFHDSFGEIIGCRDFAHLADCQDFVCPTGYAKCPASFCIPIAYLNDGKQDCDQGQDESPQQLENSGNLFKCHPLRLQYVPLRSVCDGRKDCSQGEDELDCDSTCFPGFICLAGAISAARYSTKRAPTSWSFISPRTRYLDISGVKTPNFFKNYPKRNFRHLLFLNLSRCDINDILHSNRHSISCNNEKDVKDFQSVQNFDLSHNQVTNVSDCSIIRLMKRLKVLNLSHNKDLTYISTIAFVDLHHLKDLDLSFTGISKIFIHTFSVLRNLETIVLKQTRLTAIDFILPHKLVYFNIEQTNVQNVRKDVFATLAVSAKEIHSSSYKVCCPQVLGPRIPSHVCHFPADQAVFSCTDLVRESPLRVMLWLVGLAILLGNIVTLLYRLTWDRKLLLKPYGLFVTNLGVADILMGCYLMSIAIADSKFQGEYVFHDHPWKKSHACWAAGTMATVSSITSTLFIFLITVDRLLAVYYPFGDIRFNNWTMTAAVTGTWLFGISLASLPFLPFAQNWVIYSNSGMCLGLPLTSERLPGWQYSASLFVGLNFLLFLLIGFGQVAIYKKIKEKAKRTRKNLNPQSQLHQNQRVQEIAIAKQLSLVVISNSICWFPIISLGLVTLAGVDVGEAAYRWLAVIVLPINSALNPLLYTVPAIKKKVEELTEARKLAKALAKKTREPTISSALTPRKVWLRKVKRLRSVREELAQRGGIESRRASELKSLYLKVIDLRAACQ</sequence>
<evidence type="ECO:0000256" key="6">
    <source>
        <dbReference type="ARBA" id="ARBA00022989"/>
    </source>
</evidence>
<feature type="transmembrane region" description="Helical" evidence="13">
    <location>
        <begin position="1271"/>
        <end position="1296"/>
    </location>
</feature>
<evidence type="ECO:0000256" key="8">
    <source>
        <dbReference type="ARBA" id="ARBA00023136"/>
    </source>
</evidence>
<dbReference type="GO" id="GO:0007189">
    <property type="term" value="P:adenylate cyclase-activating G protein-coupled receptor signaling pathway"/>
    <property type="evidence" value="ECO:0007669"/>
    <property type="project" value="TreeGrafter"/>
</dbReference>
<dbReference type="Gene3D" id="3.80.10.10">
    <property type="entry name" value="Ribonuclease Inhibitor"/>
    <property type="match status" value="1"/>
</dbReference>
<feature type="transmembrane region" description="Helical" evidence="13">
    <location>
        <begin position="1163"/>
        <end position="1190"/>
    </location>
</feature>
<dbReference type="Proteomes" id="UP001283361">
    <property type="component" value="Unassembled WGS sequence"/>
</dbReference>
<dbReference type="GO" id="GO:0009755">
    <property type="term" value="P:hormone-mediated signaling pathway"/>
    <property type="evidence" value="ECO:0007669"/>
    <property type="project" value="TreeGrafter"/>
</dbReference>
<dbReference type="Pfam" id="PF00057">
    <property type="entry name" value="Ldl_recept_a"/>
    <property type="match status" value="2"/>
</dbReference>
<dbReference type="InterPro" id="IPR036055">
    <property type="entry name" value="LDL_receptor-like_sf"/>
</dbReference>
<dbReference type="InterPro" id="IPR016186">
    <property type="entry name" value="C-type_lectin-like/link_sf"/>
</dbReference>
<comment type="caution">
    <text evidence="17">The sequence shown here is derived from an EMBL/GenBank/DDBJ whole genome shotgun (WGS) entry which is preliminary data.</text>
</comment>
<dbReference type="InterPro" id="IPR016187">
    <property type="entry name" value="CTDL_fold"/>
</dbReference>
<name>A0AAE0Z1A6_9GAST</name>
<keyword evidence="2" id="KW-1003">Cell membrane</keyword>
<evidence type="ECO:0000256" key="3">
    <source>
        <dbReference type="ARBA" id="ARBA00022614"/>
    </source>
</evidence>
<evidence type="ECO:0000256" key="10">
    <source>
        <dbReference type="ARBA" id="ARBA00023170"/>
    </source>
</evidence>
<dbReference type="SUPFAM" id="SSF81321">
    <property type="entry name" value="Family A G protein-coupled receptor-like"/>
    <property type="match status" value="1"/>
</dbReference>
<dbReference type="InterPro" id="IPR000276">
    <property type="entry name" value="GPCR_Rhodpsn"/>
</dbReference>
<dbReference type="PROSITE" id="PS01209">
    <property type="entry name" value="LDLRA_1"/>
    <property type="match status" value="1"/>
</dbReference>
<proteinExistence type="predicted"/>
<dbReference type="InterPro" id="IPR017452">
    <property type="entry name" value="GPCR_Rhodpsn_7TM"/>
</dbReference>
<keyword evidence="18" id="KW-1185">Reference proteome</keyword>
<evidence type="ECO:0000256" key="12">
    <source>
        <dbReference type="PROSITE-ProRule" id="PRU00124"/>
    </source>
</evidence>
<feature type="disulfide bond" evidence="12">
    <location>
        <begin position="565"/>
        <end position="580"/>
    </location>
</feature>
<keyword evidence="10" id="KW-0675">Receptor</keyword>
<keyword evidence="4 13" id="KW-0812">Transmembrane</keyword>
<keyword evidence="6 13" id="KW-1133">Transmembrane helix</keyword>
<evidence type="ECO:0000259" key="15">
    <source>
        <dbReference type="PROSITE" id="PS50041"/>
    </source>
</evidence>
<feature type="transmembrane region" description="Helical" evidence="13">
    <location>
        <begin position="1302"/>
        <end position="1322"/>
    </location>
</feature>
<feature type="transmembrane region" description="Helical" evidence="13">
    <location>
        <begin position="1075"/>
        <end position="1098"/>
    </location>
</feature>
<dbReference type="InterPro" id="IPR032675">
    <property type="entry name" value="LRR_dom_sf"/>
</dbReference>
<dbReference type="SUPFAM" id="SSF56436">
    <property type="entry name" value="C-type lectin-like"/>
    <property type="match status" value="1"/>
</dbReference>
<comment type="caution">
    <text evidence="12">Lacks conserved residue(s) required for the propagation of feature annotation.</text>
</comment>
<dbReference type="GO" id="GO:0008528">
    <property type="term" value="F:G protein-coupled peptide receptor activity"/>
    <property type="evidence" value="ECO:0007669"/>
    <property type="project" value="TreeGrafter"/>
</dbReference>
<feature type="transmembrane region" description="Helical" evidence="13">
    <location>
        <begin position="1042"/>
        <end position="1063"/>
    </location>
</feature>
<protein>
    <recommendedName>
        <fullName evidence="19">G-protein coupled receptors family 1 profile domain-containing protein</fullName>
    </recommendedName>
</protein>
<dbReference type="PRINTS" id="PR00261">
    <property type="entry name" value="LDLRECEPTOR"/>
</dbReference>
<dbReference type="Pfam" id="PF13855">
    <property type="entry name" value="LRR_8"/>
    <property type="match status" value="1"/>
</dbReference>
<feature type="disulfide bond" evidence="12">
    <location>
        <begin position="589"/>
        <end position="607"/>
    </location>
</feature>
<evidence type="ECO:0000256" key="14">
    <source>
        <dbReference type="SAM" id="SignalP"/>
    </source>
</evidence>
<organism evidence="17 18">
    <name type="scientific">Elysia crispata</name>
    <name type="common">lettuce slug</name>
    <dbReference type="NCBI Taxonomy" id="231223"/>
    <lineage>
        <taxon>Eukaryota</taxon>
        <taxon>Metazoa</taxon>
        <taxon>Spiralia</taxon>
        <taxon>Lophotrochozoa</taxon>
        <taxon>Mollusca</taxon>
        <taxon>Gastropoda</taxon>
        <taxon>Heterobranchia</taxon>
        <taxon>Euthyneura</taxon>
        <taxon>Panpulmonata</taxon>
        <taxon>Sacoglossa</taxon>
        <taxon>Placobranchoidea</taxon>
        <taxon>Plakobranchidae</taxon>
        <taxon>Elysia</taxon>
    </lineage>
</organism>
<feature type="domain" description="C-type lectin" evidence="15">
    <location>
        <begin position="291"/>
        <end position="393"/>
    </location>
</feature>
<dbReference type="PROSITE" id="PS50041">
    <property type="entry name" value="C_TYPE_LECTIN_2"/>
    <property type="match status" value="1"/>
</dbReference>
<keyword evidence="11" id="KW-0807">Transducer</keyword>
<dbReference type="PROSITE" id="PS50262">
    <property type="entry name" value="G_PROTEIN_RECEP_F1_2"/>
    <property type="match status" value="1"/>
</dbReference>
<dbReference type="GO" id="GO:0005886">
    <property type="term" value="C:plasma membrane"/>
    <property type="evidence" value="ECO:0007669"/>
    <property type="project" value="UniProtKB-SubCell"/>
</dbReference>
<keyword evidence="8 13" id="KW-0472">Membrane</keyword>
<accession>A0AAE0Z1A6</accession>
<evidence type="ECO:0000259" key="16">
    <source>
        <dbReference type="PROSITE" id="PS50262"/>
    </source>
</evidence>
<dbReference type="CDD" id="cd00112">
    <property type="entry name" value="LDLa"/>
    <property type="match status" value="5"/>
</dbReference>
<dbReference type="PROSITE" id="PS50068">
    <property type="entry name" value="LDLRA_2"/>
    <property type="match status" value="3"/>
</dbReference>
<dbReference type="SMART" id="SM00192">
    <property type="entry name" value="LDLa"/>
    <property type="match status" value="5"/>
</dbReference>
<dbReference type="InterPro" id="IPR001611">
    <property type="entry name" value="Leu-rich_rpt"/>
</dbReference>
<keyword evidence="5" id="KW-0677">Repeat</keyword>
<dbReference type="CDD" id="cd00037">
    <property type="entry name" value="CLECT"/>
    <property type="match status" value="1"/>
</dbReference>
<feature type="disulfide bond" evidence="12">
    <location>
        <begin position="764"/>
        <end position="779"/>
    </location>
</feature>
<evidence type="ECO:0000256" key="4">
    <source>
        <dbReference type="ARBA" id="ARBA00022692"/>
    </source>
</evidence>
<feature type="transmembrane region" description="Helical" evidence="13">
    <location>
        <begin position="1210"/>
        <end position="1235"/>
    </location>
</feature>
<feature type="domain" description="G-protein coupled receptors family 1 profile" evidence="16">
    <location>
        <begin position="1054"/>
        <end position="1322"/>
    </location>
</feature>
<dbReference type="InterPro" id="IPR023415">
    <property type="entry name" value="LDLR_class-A_CS"/>
</dbReference>
<dbReference type="PANTHER" id="PTHR24372:SF77">
    <property type="entry name" value="G-PROTEIN COUPLED RECEPTORS FAMILY 1 PROFILE DOMAIN-CONTAINING PROTEIN"/>
    <property type="match status" value="1"/>
</dbReference>
<dbReference type="Pfam" id="PF00001">
    <property type="entry name" value="7tm_1"/>
    <property type="match status" value="1"/>
</dbReference>
<keyword evidence="3" id="KW-0433">Leucine-rich repeat</keyword>